<protein>
    <submittedName>
        <fullName evidence="2">Uncharacterized protein</fullName>
    </submittedName>
</protein>
<evidence type="ECO:0000256" key="1">
    <source>
        <dbReference type="SAM" id="Phobius"/>
    </source>
</evidence>
<keyword evidence="1" id="KW-1133">Transmembrane helix</keyword>
<name>A0A0H2QXT7_9AGAM</name>
<dbReference type="InParanoid" id="A0A0H2QXT7"/>
<evidence type="ECO:0000313" key="3">
    <source>
        <dbReference type="Proteomes" id="UP000053477"/>
    </source>
</evidence>
<sequence length="202" mass="22421">MEVGRYAVRGMTAVRFHFAGPTTAVRSTGYAGSGPARLSFEHHDDLLDTTGGTLQLKRRYLRRFVTRRSSFTANGYPYLTAASLTTPAPSTYISFRPSSPSRIQFLLAAACIDLAALCAVSVPWLIRRQHFSSRSCSQLSVGDRSKTCEATNRAVNVQKRRVIVLEAWRIDPLDFELRASRPASQRVETANQIRLLRSAGGR</sequence>
<keyword evidence="1" id="KW-0812">Transmembrane</keyword>
<accession>A0A0H2QXT7</accession>
<reference evidence="2 3" key="1">
    <citation type="submission" date="2015-04" db="EMBL/GenBank/DDBJ databases">
        <title>Complete genome sequence of Schizopora paradoxa KUC8140, a cosmopolitan wood degrader in East Asia.</title>
        <authorList>
            <consortium name="DOE Joint Genome Institute"/>
            <person name="Min B."/>
            <person name="Park H."/>
            <person name="Jang Y."/>
            <person name="Kim J.-J."/>
            <person name="Kim K.H."/>
            <person name="Pangilinan J."/>
            <person name="Lipzen A."/>
            <person name="Riley R."/>
            <person name="Grigoriev I.V."/>
            <person name="Spatafora J.W."/>
            <person name="Choi I.-G."/>
        </authorList>
    </citation>
    <scope>NUCLEOTIDE SEQUENCE [LARGE SCALE GENOMIC DNA]</scope>
    <source>
        <strain evidence="2 3">KUC8140</strain>
    </source>
</reference>
<organism evidence="2 3">
    <name type="scientific">Schizopora paradoxa</name>
    <dbReference type="NCBI Taxonomy" id="27342"/>
    <lineage>
        <taxon>Eukaryota</taxon>
        <taxon>Fungi</taxon>
        <taxon>Dikarya</taxon>
        <taxon>Basidiomycota</taxon>
        <taxon>Agaricomycotina</taxon>
        <taxon>Agaricomycetes</taxon>
        <taxon>Hymenochaetales</taxon>
        <taxon>Schizoporaceae</taxon>
        <taxon>Schizopora</taxon>
    </lineage>
</organism>
<keyword evidence="1" id="KW-0472">Membrane</keyword>
<evidence type="ECO:0000313" key="2">
    <source>
        <dbReference type="EMBL" id="KLO03772.1"/>
    </source>
</evidence>
<dbReference type="Proteomes" id="UP000053477">
    <property type="component" value="Unassembled WGS sequence"/>
</dbReference>
<dbReference type="AlphaFoldDB" id="A0A0H2QXT7"/>
<proteinExistence type="predicted"/>
<feature type="transmembrane region" description="Helical" evidence="1">
    <location>
        <begin position="105"/>
        <end position="126"/>
    </location>
</feature>
<dbReference type="EMBL" id="KQ087055">
    <property type="protein sequence ID" value="KLO03772.1"/>
    <property type="molecule type" value="Genomic_DNA"/>
</dbReference>
<keyword evidence="3" id="KW-1185">Reference proteome</keyword>
<gene>
    <name evidence="2" type="ORF">SCHPADRAFT_1003480</name>
</gene>